<comment type="caution">
    <text evidence="4">The sequence shown here is derived from an EMBL/GenBank/DDBJ whole genome shotgun (WGS) entry which is preliminary data.</text>
</comment>
<keyword evidence="1 2" id="KW-0732">Signal</keyword>
<evidence type="ECO:0000313" key="5">
    <source>
        <dbReference type="Proteomes" id="UP000180253"/>
    </source>
</evidence>
<feature type="signal peptide" evidence="2">
    <location>
        <begin position="1"/>
        <end position="22"/>
    </location>
</feature>
<evidence type="ECO:0000259" key="3">
    <source>
        <dbReference type="Pfam" id="PF13505"/>
    </source>
</evidence>
<dbReference type="InterPro" id="IPR011250">
    <property type="entry name" value="OMP/PagP_B-barrel"/>
</dbReference>
<name>A0A1S1NAY1_9GAMM</name>
<feature type="domain" description="Outer membrane protein beta-barrel" evidence="3">
    <location>
        <begin position="9"/>
        <end position="189"/>
    </location>
</feature>
<dbReference type="InterPro" id="IPR027385">
    <property type="entry name" value="Beta-barrel_OMP"/>
</dbReference>
<reference evidence="4 5" key="1">
    <citation type="submission" date="2016-10" db="EMBL/GenBank/DDBJ databases">
        <title>Pseudoalteromonas amylolytica sp. nov., isolated from the surface seawater.</title>
        <authorList>
            <person name="Wu Y.-H."/>
            <person name="Cheng H."/>
            <person name="Jin X.-B."/>
            <person name="Wang C.-S."/>
            <person name="Xu X.-W."/>
        </authorList>
    </citation>
    <scope>NUCLEOTIDE SEQUENCE [LARGE SCALE GENOMIC DNA]</scope>
    <source>
        <strain evidence="4 5">JCM 12483</strain>
    </source>
</reference>
<evidence type="ECO:0000256" key="1">
    <source>
        <dbReference type="ARBA" id="ARBA00022729"/>
    </source>
</evidence>
<protein>
    <recommendedName>
        <fullName evidence="3">Outer membrane protein beta-barrel domain-containing protein</fullName>
    </recommendedName>
</protein>
<keyword evidence="5" id="KW-1185">Reference proteome</keyword>
<dbReference type="RefSeq" id="WP_070990648.1">
    <property type="nucleotide sequence ID" value="NZ_CBCSHD010000001.1"/>
</dbReference>
<dbReference type="Proteomes" id="UP000180253">
    <property type="component" value="Unassembled WGS sequence"/>
</dbReference>
<proteinExistence type="predicted"/>
<dbReference type="Pfam" id="PF13505">
    <property type="entry name" value="OMP_b-brl"/>
    <property type="match status" value="1"/>
</dbReference>
<accession>A0A1S1NAY1</accession>
<evidence type="ECO:0000256" key="2">
    <source>
        <dbReference type="SAM" id="SignalP"/>
    </source>
</evidence>
<organism evidence="4 5">
    <name type="scientific">Pseudoalteromonas byunsanensis</name>
    <dbReference type="NCBI Taxonomy" id="327939"/>
    <lineage>
        <taxon>Bacteria</taxon>
        <taxon>Pseudomonadati</taxon>
        <taxon>Pseudomonadota</taxon>
        <taxon>Gammaproteobacteria</taxon>
        <taxon>Alteromonadales</taxon>
        <taxon>Pseudoalteromonadaceae</taxon>
        <taxon>Pseudoalteromonas</taxon>
    </lineage>
</organism>
<sequence length="189" mass="20334">MKKSILSAVILSALSFASNASAEQVDNQWFWGVNISSDSIEPEIPGMGSDKASGFGLFAGKQFNEHISVMAGYKKFGTPTFELSGMCLGCSAVDFNIDLSSLYVKSRLKNTFDNGFMVFADLALNSWDVDAKASYAGYSGSGNVSGTDLSFGAGIGYQNDRHEYTLGFENYDFDGTEVTSASVSYSYSF</sequence>
<evidence type="ECO:0000313" key="4">
    <source>
        <dbReference type="EMBL" id="OHU96604.1"/>
    </source>
</evidence>
<dbReference type="AlphaFoldDB" id="A0A1S1NAY1"/>
<feature type="chain" id="PRO_5010313122" description="Outer membrane protein beta-barrel domain-containing protein" evidence="2">
    <location>
        <begin position="23"/>
        <end position="189"/>
    </location>
</feature>
<dbReference type="EMBL" id="MNAN01000026">
    <property type="protein sequence ID" value="OHU96604.1"/>
    <property type="molecule type" value="Genomic_DNA"/>
</dbReference>
<dbReference type="Gene3D" id="2.40.160.20">
    <property type="match status" value="1"/>
</dbReference>
<dbReference type="SUPFAM" id="SSF56925">
    <property type="entry name" value="OMPA-like"/>
    <property type="match status" value="1"/>
</dbReference>
<gene>
    <name evidence="4" type="ORF">BIW53_04550</name>
</gene>